<accession>A0A0D7X796</accession>
<feature type="compositionally biased region" description="Polar residues" evidence="1">
    <location>
        <begin position="119"/>
        <end position="148"/>
    </location>
</feature>
<reference evidence="2 3" key="1">
    <citation type="submission" date="2014-11" db="EMBL/GenBank/DDBJ databases">
        <title>Draft Genome Sequences of Paenibacillus polymyxa NRRL B-30509 and Paenibacillus terrae NRRL B-30644, Strains from a Poultry Environment that Produce Tridecaptin A and Paenicidins.</title>
        <authorList>
            <person name="van Belkum M.J."/>
            <person name="Lohans C.T."/>
            <person name="Vederas J.C."/>
        </authorList>
    </citation>
    <scope>NUCLEOTIDE SEQUENCE [LARGE SCALE GENOMIC DNA]</scope>
    <source>
        <strain evidence="2 3">NRRL B-30644</strain>
    </source>
</reference>
<dbReference type="PATRIC" id="fig|159743.3.peg.798"/>
<proteinExistence type="predicted"/>
<comment type="caution">
    <text evidence="2">The sequence shown here is derived from an EMBL/GenBank/DDBJ whole genome shotgun (WGS) entry which is preliminary data.</text>
</comment>
<gene>
    <name evidence="2" type="ORF">QD47_03695</name>
</gene>
<dbReference type="Gene3D" id="3.30.1490.480">
    <property type="entry name" value="Endolytic murein transglycosylase"/>
    <property type="match status" value="1"/>
</dbReference>
<name>A0A0D7X796_9BACL</name>
<evidence type="ECO:0000313" key="2">
    <source>
        <dbReference type="EMBL" id="KJD46918.1"/>
    </source>
</evidence>
<evidence type="ECO:0000256" key="1">
    <source>
        <dbReference type="SAM" id="MobiDB-lite"/>
    </source>
</evidence>
<protein>
    <submittedName>
        <fullName evidence="2">Peptidase</fullName>
    </submittedName>
</protein>
<sequence>MIKNRSFMLGMGTGLITGALLLQLAMIGQGQSQPSSADPKNMTREQLEEAAARLNLQISESSDPKMTEEEWRNKVIKEGNKTPVAPKKAEAAQIPSTPKTPASRTPSATSKPSASTSALQSPDKPQTKGSSATTTPDTPKQPSTPQVQYSIASGSNLRSVASGLQKAGIVSDASAFEAEAKAQKINTKIRTGTYEFAKGEDFGSIITKITKKPSN</sequence>
<dbReference type="OrthoDB" id="2680673at2"/>
<dbReference type="AlphaFoldDB" id="A0A0D7X796"/>
<feature type="compositionally biased region" description="Basic and acidic residues" evidence="1">
    <location>
        <begin position="62"/>
        <end position="80"/>
    </location>
</feature>
<dbReference type="Proteomes" id="UP000032534">
    <property type="component" value="Unassembled WGS sequence"/>
</dbReference>
<dbReference type="EMBL" id="JTHP01000004">
    <property type="protein sequence ID" value="KJD46918.1"/>
    <property type="molecule type" value="Genomic_DNA"/>
</dbReference>
<feature type="compositionally biased region" description="Low complexity" evidence="1">
    <location>
        <begin position="95"/>
        <end position="118"/>
    </location>
</feature>
<keyword evidence="3" id="KW-1185">Reference proteome</keyword>
<dbReference type="RefSeq" id="WP_044644848.1">
    <property type="nucleotide sequence ID" value="NZ_JTHP01000004.1"/>
</dbReference>
<organism evidence="2 3">
    <name type="scientific">Paenibacillus terrae</name>
    <dbReference type="NCBI Taxonomy" id="159743"/>
    <lineage>
        <taxon>Bacteria</taxon>
        <taxon>Bacillati</taxon>
        <taxon>Bacillota</taxon>
        <taxon>Bacilli</taxon>
        <taxon>Bacillales</taxon>
        <taxon>Paenibacillaceae</taxon>
        <taxon>Paenibacillus</taxon>
    </lineage>
</organism>
<evidence type="ECO:0000313" key="3">
    <source>
        <dbReference type="Proteomes" id="UP000032534"/>
    </source>
</evidence>
<feature type="region of interest" description="Disordered" evidence="1">
    <location>
        <begin position="56"/>
        <end position="148"/>
    </location>
</feature>